<evidence type="ECO:0000256" key="1">
    <source>
        <dbReference type="ARBA" id="ARBA00004651"/>
    </source>
</evidence>
<dbReference type="Pfam" id="PF13231">
    <property type="entry name" value="PMT_2"/>
    <property type="match status" value="1"/>
</dbReference>
<protein>
    <recommendedName>
        <fullName evidence="9">Glycosyltransferase RgtA/B/C/D-like domain-containing protein</fullName>
    </recommendedName>
</protein>
<feature type="transmembrane region" description="Helical" evidence="8">
    <location>
        <begin position="331"/>
        <end position="352"/>
    </location>
</feature>
<keyword evidence="3" id="KW-0328">Glycosyltransferase</keyword>
<evidence type="ECO:0000256" key="2">
    <source>
        <dbReference type="ARBA" id="ARBA00022475"/>
    </source>
</evidence>
<gene>
    <name evidence="10" type="ORF">GCM10010121_036760</name>
</gene>
<evidence type="ECO:0000256" key="8">
    <source>
        <dbReference type="SAM" id="Phobius"/>
    </source>
</evidence>
<dbReference type="InterPro" id="IPR038731">
    <property type="entry name" value="RgtA/B/C-like"/>
</dbReference>
<keyword evidence="5 8" id="KW-0812">Transmembrane</keyword>
<accession>A0A917NRS0</accession>
<name>A0A917NRS0_9ACTN</name>
<comment type="subcellular location">
    <subcellularLocation>
        <location evidence="1">Cell membrane</location>
        <topology evidence="1">Multi-pass membrane protein</topology>
    </subcellularLocation>
</comment>
<feature type="transmembrane region" description="Helical" evidence="8">
    <location>
        <begin position="95"/>
        <end position="114"/>
    </location>
</feature>
<evidence type="ECO:0000256" key="7">
    <source>
        <dbReference type="ARBA" id="ARBA00023136"/>
    </source>
</evidence>
<proteinExistence type="predicted"/>
<evidence type="ECO:0000313" key="11">
    <source>
        <dbReference type="Proteomes" id="UP000657574"/>
    </source>
</evidence>
<evidence type="ECO:0000256" key="3">
    <source>
        <dbReference type="ARBA" id="ARBA00022676"/>
    </source>
</evidence>
<reference evidence="10" key="1">
    <citation type="journal article" date="2014" name="Int. J. Syst. Evol. Microbiol.">
        <title>Complete genome sequence of Corynebacterium casei LMG S-19264T (=DSM 44701T), isolated from a smear-ripened cheese.</title>
        <authorList>
            <consortium name="US DOE Joint Genome Institute (JGI-PGF)"/>
            <person name="Walter F."/>
            <person name="Albersmeier A."/>
            <person name="Kalinowski J."/>
            <person name="Ruckert C."/>
        </authorList>
    </citation>
    <scope>NUCLEOTIDE SEQUENCE</scope>
    <source>
        <strain evidence="10">JCM 3086</strain>
    </source>
</reference>
<keyword evidence="11" id="KW-1185">Reference proteome</keyword>
<feature type="transmembrane region" description="Helical" evidence="8">
    <location>
        <begin position="205"/>
        <end position="233"/>
    </location>
</feature>
<organism evidence="10 11">
    <name type="scientific">Streptomyces brasiliensis</name>
    <dbReference type="NCBI Taxonomy" id="1954"/>
    <lineage>
        <taxon>Bacteria</taxon>
        <taxon>Bacillati</taxon>
        <taxon>Actinomycetota</taxon>
        <taxon>Actinomycetes</taxon>
        <taxon>Kitasatosporales</taxon>
        <taxon>Streptomycetaceae</taxon>
        <taxon>Streptomyces</taxon>
    </lineage>
</organism>
<evidence type="ECO:0000259" key="9">
    <source>
        <dbReference type="Pfam" id="PF13231"/>
    </source>
</evidence>
<comment type="caution">
    <text evidence="10">The sequence shown here is derived from an EMBL/GenBank/DDBJ whole genome shotgun (WGS) entry which is preliminary data.</text>
</comment>
<dbReference type="GO" id="GO:0009103">
    <property type="term" value="P:lipopolysaccharide biosynthetic process"/>
    <property type="evidence" value="ECO:0007669"/>
    <property type="project" value="UniProtKB-ARBA"/>
</dbReference>
<dbReference type="Proteomes" id="UP000657574">
    <property type="component" value="Unassembled WGS sequence"/>
</dbReference>
<dbReference type="PANTHER" id="PTHR33908:SF11">
    <property type="entry name" value="MEMBRANE PROTEIN"/>
    <property type="match status" value="1"/>
</dbReference>
<reference evidence="10" key="2">
    <citation type="submission" date="2020-09" db="EMBL/GenBank/DDBJ databases">
        <authorList>
            <person name="Sun Q."/>
            <person name="Ohkuma M."/>
        </authorList>
    </citation>
    <scope>NUCLEOTIDE SEQUENCE</scope>
    <source>
        <strain evidence="10">JCM 3086</strain>
    </source>
</reference>
<dbReference type="AlphaFoldDB" id="A0A917NRS0"/>
<dbReference type="EMBL" id="BMQA01000010">
    <property type="protein sequence ID" value="GGJ22297.1"/>
    <property type="molecule type" value="Genomic_DNA"/>
</dbReference>
<keyword evidence="4" id="KW-0808">Transferase</keyword>
<dbReference type="GO" id="GO:0016763">
    <property type="term" value="F:pentosyltransferase activity"/>
    <property type="evidence" value="ECO:0007669"/>
    <property type="project" value="TreeGrafter"/>
</dbReference>
<feature type="transmembrane region" description="Helical" evidence="8">
    <location>
        <begin position="287"/>
        <end position="309"/>
    </location>
</feature>
<feature type="domain" description="Glycosyltransferase RgtA/B/C/D-like" evidence="9">
    <location>
        <begin position="72"/>
        <end position="203"/>
    </location>
</feature>
<evidence type="ECO:0000256" key="4">
    <source>
        <dbReference type="ARBA" id="ARBA00022679"/>
    </source>
</evidence>
<keyword evidence="6 8" id="KW-1133">Transmembrane helix</keyword>
<keyword evidence="2" id="KW-1003">Cell membrane</keyword>
<keyword evidence="7 8" id="KW-0472">Membrane</keyword>
<dbReference type="RefSeq" id="WP_189312260.1">
    <property type="nucleotide sequence ID" value="NZ_BMQA01000010.1"/>
</dbReference>
<dbReference type="InterPro" id="IPR050297">
    <property type="entry name" value="LipidA_mod_glycosyltrf_83"/>
</dbReference>
<evidence type="ECO:0000313" key="10">
    <source>
        <dbReference type="EMBL" id="GGJ22297.1"/>
    </source>
</evidence>
<dbReference type="GO" id="GO:0005886">
    <property type="term" value="C:plasma membrane"/>
    <property type="evidence" value="ECO:0007669"/>
    <property type="project" value="UniProtKB-SubCell"/>
</dbReference>
<evidence type="ECO:0000256" key="5">
    <source>
        <dbReference type="ARBA" id="ARBA00022692"/>
    </source>
</evidence>
<dbReference type="PANTHER" id="PTHR33908">
    <property type="entry name" value="MANNOSYLTRANSFERASE YKCB-RELATED"/>
    <property type="match status" value="1"/>
</dbReference>
<sequence length="484" mass="51502">MLAAPLAPVRSAAAVRTAYWTRLLPALAALACVTRAPSFARPLWNPDEGYLAVQARMLAHGGQLYETVVDRKPPLVPWLYQAAFAFGGSGSLTSVRVLAVLAHLFTAVLLASLARRRWGDTAGRTAGTLYLLVSVGLNPEDAQAAVFEVFILPGTAAAMWCADRRRWGAAGVAVACAVLAKQTGGAVLVPVLWLLHRHGAGRSGLLRLAAGVVLPVLCAALLTDPAGFVFWTVTGSGAYASLTGSELHVLGRGLANTAILAAACAGLLPPLVRALHTTTRTRATDLWLWLASSAVAVSLGFHFFGHYYLQLTPPLVLLATAALRDLPRERLTAAVVTSVCCCTLFLTWGLAAPRPELAHAQRLAAAVAHRTSPDDRVLVWGMHPETYWLADRSPASRYLTAGLLTNYSGGRDGPQVGEKYAVEGAWPVFRAELARHAPALVIDDSRGKPYGPDRLPSLRRLLAARYEEVGTVDGAVLYARVPGE</sequence>
<feature type="transmembrane region" description="Helical" evidence="8">
    <location>
        <begin position="253"/>
        <end position="275"/>
    </location>
</feature>
<evidence type="ECO:0000256" key="6">
    <source>
        <dbReference type="ARBA" id="ARBA00022989"/>
    </source>
</evidence>